<dbReference type="EMBL" id="HADZ01020408">
    <property type="protein sequence ID" value="SBP84349.1"/>
    <property type="molecule type" value="Transcribed_RNA"/>
</dbReference>
<accession>A0A1A8CX72</accession>
<dbReference type="AlphaFoldDB" id="A0A1A8CX72"/>
<organism evidence="2">
    <name type="scientific">Nothobranchius kadleci</name>
    <name type="common">African annual killifish</name>
    <dbReference type="NCBI Taxonomy" id="1051664"/>
    <lineage>
        <taxon>Eukaryota</taxon>
        <taxon>Metazoa</taxon>
        <taxon>Chordata</taxon>
        <taxon>Craniata</taxon>
        <taxon>Vertebrata</taxon>
        <taxon>Euteleostomi</taxon>
        <taxon>Actinopterygii</taxon>
        <taxon>Neopterygii</taxon>
        <taxon>Teleostei</taxon>
        <taxon>Neoteleostei</taxon>
        <taxon>Acanthomorphata</taxon>
        <taxon>Ovalentaria</taxon>
        <taxon>Atherinomorphae</taxon>
        <taxon>Cyprinodontiformes</taxon>
        <taxon>Nothobranchiidae</taxon>
        <taxon>Nothobranchius</taxon>
    </lineage>
</organism>
<evidence type="ECO:0000313" key="2">
    <source>
        <dbReference type="EMBL" id="SBP84349.1"/>
    </source>
</evidence>
<evidence type="ECO:0000256" key="1">
    <source>
        <dbReference type="SAM" id="MobiDB-lite"/>
    </source>
</evidence>
<gene>
    <name evidence="2" type="primary">TULP3</name>
</gene>
<reference evidence="2" key="1">
    <citation type="submission" date="2016-05" db="EMBL/GenBank/DDBJ databases">
        <authorList>
            <person name="Lavstsen T."/>
            <person name="Jespersen J.S."/>
        </authorList>
    </citation>
    <scope>NUCLEOTIDE SEQUENCE</scope>
    <source>
        <tissue evidence="2">Brain</tissue>
    </source>
</reference>
<name>A0A1A8CX72_NOTKA</name>
<reference evidence="2" key="2">
    <citation type="submission" date="2016-06" db="EMBL/GenBank/DDBJ databases">
        <title>The genome of a short-lived fish provides insights into sex chromosome evolution and the genetic control of aging.</title>
        <authorList>
            <person name="Reichwald K."/>
            <person name="Felder M."/>
            <person name="Petzold A."/>
            <person name="Koch P."/>
            <person name="Groth M."/>
            <person name="Platzer M."/>
        </authorList>
    </citation>
    <scope>NUCLEOTIDE SEQUENCE</scope>
    <source>
        <tissue evidence="2">Brain</tissue>
    </source>
</reference>
<feature type="region of interest" description="Disordered" evidence="1">
    <location>
        <begin position="1"/>
        <end position="35"/>
    </location>
</feature>
<sequence>GPAQHRGSAPSPQDTAWRGTGPAGGASAQRHQRRP</sequence>
<protein>
    <submittedName>
        <fullName evidence="2">Tubby like protein 3</fullName>
    </submittedName>
</protein>
<proteinExistence type="predicted"/>
<feature type="non-terminal residue" evidence="2">
    <location>
        <position position="1"/>
    </location>
</feature>
<feature type="non-terminal residue" evidence="2">
    <location>
        <position position="35"/>
    </location>
</feature>